<evidence type="ECO:0000256" key="1">
    <source>
        <dbReference type="SAM" id="SignalP"/>
    </source>
</evidence>
<gene>
    <name evidence="2" type="ORF">GN330_05930</name>
</gene>
<evidence type="ECO:0000313" key="2">
    <source>
        <dbReference type="EMBL" id="MVA96785.1"/>
    </source>
</evidence>
<dbReference type="Proteomes" id="UP000463224">
    <property type="component" value="Unassembled WGS sequence"/>
</dbReference>
<accession>A0A844QC10</accession>
<evidence type="ECO:0000313" key="3">
    <source>
        <dbReference type="Proteomes" id="UP000463224"/>
    </source>
</evidence>
<name>A0A844QC10_9HYPH</name>
<sequence length="117" mass="12031">MAAALLAGFVAVGPAPAAEPCGLCAAAVAINPPLAQCLLDRYATLATSGNGVIAVDLSDCETERGIVEALPAVGGEPDEPDLKFMLSRPQLDCLKSRLEEPGLVRDPVTRIDLDTCG</sequence>
<keyword evidence="1" id="KW-0732">Signal</keyword>
<reference evidence="2 3" key="1">
    <citation type="submission" date="2019-12" db="EMBL/GenBank/DDBJ databases">
        <title>Nitratireductor arenosus sp. nov., Isolated from sea sand, Jeju island, South Korea.</title>
        <authorList>
            <person name="Kim W."/>
        </authorList>
    </citation>
    <scope>NUCLEOTIDE SEQUENCE [LARGE SCALE GENOMIC DNA]</scope>
    <source>
        <strain evidence="2 3">CAU 1489</strain>
    </source>
</reference>
<comment type="caution">
    <text evidence="2">The sequence shown here is derived from an EMBL/GenBank/DDBJ whole genome shotgun (WGS) entry which is preliminary data.</text>
</comment>
<proteinExistence type="predicted"/>
<dbReference type="EMBL" id="WPHG01000001">
    <property type="protein sequence ID" value="MVA96785.1"/>
    <property type="molecule type" value="Genomic_DNA"/>
</dbReference>
<keyword evidence="3" id="KW-1185">Reference proteome</keyword>
<protein>
    <submittedName>
        <fullName evidence="2">Uncharacterized protein</fullName>
    </submittedName>
</protein>
<dbReference type="AlphaFoldDB" id="A0A844QC10"/>
<organism evidence="2 3">
    <name type="scientific">Nitratireductor arenosus</name>
    <dbReference type="NCBI Taxonomy" id="2682096"/>
    <lineage>
        <taxon>Bacteria</taxon>
        <taxon>Pseudomonadati</taxon>
        <taxon>Pseudomonadota</taxon>
        <taxon>Alphaproteobacteria</taxon>
        <taxon>Hyphomicrobiales</taxon>
        <taxon>Phyllobacteriaceae</taxon>
        <taxon>Nitratireductor</taxon>
    </lineage>
</organism>
<feature type="chain" id="PRO_5032633628" evidence="1">
    <location>
        <begin position="18"/>
        <end position="117"/>
    </location>
</feature>
<feature type="signal peptide" evidence="1">
    <location>
        <begin position="1"/>
        <end position="17"/>
    </location>
</feature>